<organism evidence="3 4">
    <name type="scientific">Siphonobacter curvatus</name>
    <dbReference type="NCBI Taxonomy" id="2094562"/>
    <lineage>
        <taxon>Bacteria</taxon>
        <taxon>Pseudomonadati</taxon>
        <taxon>Bacteroidota</taxon>
        <taxon>Cytophagia</taxon>
        <taxon>Cytophagales</taxon>
        <taxon>Cytophagaceae</taxon>
        <taxon>Siphonobacter</taxon>
    </lineage>
</organism>
<accession>A0A2S7IIX6</accession>
<keyword evidence="1" id="KW-0732">Signal</keyword>
<proteinExistence type="predicted"/>
<feature type="chain" id="PRO_5015646820" description="Outer membrane protein beta-barrel domain-containing protein" evidence="1">
    <location>
        <begin position="20"/>
        <end position="211"/>
    </location>
</feature>
<feature type="domain" description="Outer membrane protein beta-barrel" evidence="2">
    <location>
        <begin position="19"/>
        <end position="178"/>
    </location>
</feature>
<dbReference type="OrthoDB" id="1160354at2"/>
<dbReference type="InterPro" id="IPR025665">
    <property type="entry name" value="Beta-barrel_OMP_2"/>
</dbReference>
<evidence type="ECO:0000256" key="1">
    <source>
        <dbReference type="SAM" id="SignalP"/>
    </source>
</evidence>
<evidence type="ECO:0000313" key="4">
    <source>
        <dbReference type="Proteomes" id="UP000239590"/>
    </source>
</evidence>
<keyword evidence="4" id="KW-1185">Reference proteome</keyword>
<name>A0A2S7IIX6_9BACT</name>
<dbReference type="Proteomes" id="UP000239590">
    <property type="component" value="Unassembled WGS sequence"/>
</dbReference>
<evidence type="ECO:0000259" key="2">
    <source>
        <dbReference type="Pfam" id="PF13568"/>
    </source>
</evidence>
<dbReference type="EMBL" id="PTRA01000003">
    <property type="protein sequence ID" value="PQA56213.1"/>
    <property type="molecule type" value="Genomic_DNA"/>
</dbReference>
<evidence type="ECO:0000313" key="3">
    <source>
        <dbReference type="EMBL" id="PQA56213.1"/>
    </source>
</evidence>
<reference evidence="4" key="1">
    <citation type="submission" date="2018-02" db="EMBL/GenBank/DDBJ databases">
        <title>Genome sequencing of Solimonas sp. HR-BB.</title>
        <authorList>
            <person name="Lee Y."/>
            <person name="Jeon C.O."/>
        </authorList>
    </citation>
    <scope>NUCLEOTIDE SEQUENCE [LARGE SCALE GENOMIC DNA]</scope>
    <source>
        <strain evidence="4">HR-U</strain>
    </source>
</reference>
<sequence>MKKLFFTSAFVLSMIVTYAQSYRYRPTSEPEGVRFGIKGGVNLANVIVSPRPGNLVNGRTDFHAGLFADIPVAEKFSIQPELLYSRQGFRVLNGIGSVTMNTISVPVLAKIHVTPNVSIVAGPQVSYLANARIGLNSWFAINYNNAFQKVGVDGVAGLEFEAGNFVVGGRYNYGFNNLNKDFTFSKNSDMSFNDLVQLRNSTVQLSVGYKF</sequence>
<dbReference type="Pfam" id="PF13568">
    <property type="entry name" value="OMP_b-brl_2"/>
    <property type="match status" value="1"/>
</dbReference>
<gene>
    <name evidence="3" type="ORF">C5O19_17855</name>
</gene>
<dbReference type="RefSeq" id="WP_104714757.1">
    <property type="nucleotide sequence ID" value="NZ_PTRA01000003.1"/>
</dbReference>
<comment type="caution">
    <text evidence="3">The sequence shown here is derived from an EMBL/GenBank/DDBJ whole genome shotgun (WGS) entry which is preliminary data.</text>
</comment>
<feature type="signal peptide" evidence="1">
    <location>
        <begin position="1"/>
        <end position="19"/>
    </location>
</feature>
<dbReference type="AlphaFoldDB" id="A0A2S7IIX6"/>
<protein>
    <recommendedName>
        <fullName evidence="2">Outer membrane protein beta-barrel domain-containing protein</fullName>
    </recommendedName>
</protein>